<gene>
    <name evidence="9 12" type="primary">ispE</name>
    <name evidence="12" type="ordered locus">cce_1317</name>
</gene>
<evidence type="ECO:0000259" key="10">
    <source>
        <dbReference type="Pfam" id="PF00288"/>
    </source>
</evidence>
<feature type="domain" description="GHMP kinase N-terminal" evidence="10">
    <location>
        <begin position="91"/>
        <end position="172"/>
    </location>
</feature>
<keyword evidence="4 9" id="KW-0808">Transferase</keyword>
<dbReference type="SUPFAM" id="SSF54211">
    <property type="entry name" value="Ribosomal protein S5 domain 2-like"/>
    <property type="match status" value="1"/>
</dbReference>
<evidence type="ECO:0000256" key="8">
    <source>
        <dbReference type="ARBA" id="ARBA00032554"/>
    </source>
</evidence>
<accession>B1WVT0</accession>
<evidence type="ECO:0000256" key="6">
    <source>
        <dbReference type="ARBA" id="ARBA00022777"/>
    </source>
</evidence>
<dbReference type="NCBIfam" id="TIGR00154">
    <property type="entry name" value="ispE"/>
    <property type="match status" value="1"/>
</dbReference>
<dbReference type="OrthoDB" id="9809438at2"/>
<comment type="catalytic activity">
    <reaction evidence="9">
        <text>4-CDP-2-C-methyl-D-erythritol + ATP = 4-CDP-2-C-methyl-D-erythritol 2-phosphate + ADP + H(+)</text>
        <dbReference type="Rhea" id="RHEA:18437"/>
        <dbReference type="ChEBI" id="CHEBI:15378"/>
        <dbReference type="ChEBI" id="CHEBI:30616"/>
        <dbReference type="ChEBI" id="CHEBI:57823"/>
        <dbReference type="ChEBI" id="CHEBI:57919"/>
        <dbReference type="ChEBI" id="CHEBI:456216"/>
        <dbReference type="EC" id="2.7.1.148"/>
    </reaction>
</comment>
<evidence type="ECO:0000256" key="1">
    <source>
        <dbReference type="ARBA" id="ARBA00009684"/>
    </source>
</evidence>
<dbReference type="GO" id="GO:0016114">
    <property type="term" value="P:terpenoid biosynthetic process"/>
    <property type="evidence" value="ECO:0007669"/>
    <property type="project" value="UniProtKB-UniRule"/>
</dbReference>
<evidence type="ECO:0000256" key="2">
    <source>
        <dbReference type="ARBA" id="ARBA00012052"/>
    </source>
</evidence>
<dbReference type="InterPro" id="IPR036554">
    <property type="entry name" value="GHMP_kinase_C_sf"/>
</dbReference>
<evidence type="ECO:0000256" key="4">
    <source>
        <dbReference type="ARBA" id="ARBA00022679"/>
    </source>
</evidence>
<dbReference type="Proteomes" id="UP000001203">
    <property type="component" value="Chromosome circular"/>
</dbReference>
<dbReference type="InterPro" id="IPR006204">
    <property type="entry name" value="GHMP_kinase_N_dom"/>
</dbReference>
<feature type="domain" description="GHMP kinase C-terminal" evidence="11">
    <location>
        <begin position="242"/>
        <end position="313"/>
    </location>
</feature>
<dbReference type="AlphaFoldDB" id="B1WVT0"/>
<evidence type="ECO:0000259" key="11">
    <source>
        <dbReference type="Pfam" id="PF08544"/>
    </source>
</evidence>
<dbReference type="KEGG" id="cyt:cce_1317"/>
<dbReference type="STRING" id="43989.cce_1317"/>
<dbReference type="Pfam" id="PF00288">
    <property type="entry name" value="GHMP_kinases_N"/>
    <property type="match status" value="1"/>
</dbReference>
<dbReference type="eggNOG" id="COG1947">
    <property type="taxonomic scope" value="Bacteria"/>
</dbReference>
<evidence type="ECO:0000313" key="12">
    <source>
        <dbReference type="EMBL" id="ACB50667.1"/>
    </source>
</evidence>
<dbReference type="Gene3D" id="3.30.70.890">
    <property type="entry name" value="GHMP kinase, C-terminal domain"/>
    <property type="match status" value="1"/>
</dbReference>
<comment type="pathway">
    <text evidence="9">Isoprenoid biosynthesis; isopentenyl diphosphate biosynthesis via DXP pathway; isopentenyl diphosphate from 1-deoxy-D-xylulose 5-phosphate: step 3/6.</text>
</comment>
<feature type="binding site" evidence="9">
    <location>
        <begin position="122"/>
        <end position="132"/>
    </location>
    <ligand>
        <name>ATP</name>
        <dbReference type="ChEBI" id="CHEBI:30616"/>
    </ligand>
</feature>
<comment type="function">
    <text evidence="9">Catalyzes the phosphorylation of the position 2 hydroxy group of 4-diphosphocytidyl-2C-methyl-D-erythritol.</text>
</comment>
<dbReference type="PANTHER" id="PTHR43527:SF2">
    <property type="entry name" value="4-DIPHOSPHOCYTIDYL-2-C-METHYL-D-ERYTHRITOL KINASE, CHLOROPLASTIC"/>
    <property type="match status" value="1"/>
</dbReference>
<name>B1WVT0_CROS5</name>
<dbReference type="EMBL" id="CP000806">
    <property type="protein sequence ID" value="ACB50667.1"/>
    <property type="molecule type" value="Genomic_DNA"/>
</dbReference>
<dbReference type="UniPathway" id="UPA00056">
    <property type="reaction ID" value="UER00094"/>
</dbReference>
<dbReference type="InterPro" id="IPR020568">
    <property type="entry name" value="Ribosomal_Su5_D2-typ_SF"/>
</dbReference>
<dbReference type="Pfam" id="PF08544">
    <property type="entry name" value="GHMP_kinases_C"/>
    <property type="match status" value="1"/>
</dbReference>
<keyword evidence="13" id="KW-1185">Reference proteome</keyword>
<dbReference type="InterPro" id="IPR013750">
    <property type="entry name" value="GHMP_kinase_C_dom"/>
</dbReference>
<keyword evidence="7 9" id="KW-0067">ATP-binding</keyword>
<dbReference type="Gene3D" id="3.30.230.10">
    <property type="match status" value="1"/>
</dbReference>
<proteinExistence type="inferred from homology"/>
<keyword evidence="6 9" id="KW-0418">Kinase</keyword>
<dbReference type="GO" id="GO:0005524">
    <property type="term" value="F:ATP binding"/>
    <property type="evidence" value="ECO:0007669"/>
    <property type="project" value="UniProtKB-UniRule"/>
</dbReference>
<protein>
    <recommendedName>
        <fullName evidence="3 9">4-diphosphocytidyl-2-C-methyl-D-erythritol kinase</fullName>
        <shortName evidence="9">CMK</shortName>
        <ecNumber evidence="2 9">2.7.1.148</ecNumber>
    </recommendedName>
    <alternativeName>
        <fullName evidence="8 9">4-(cytidine-5'-diphospho)-2-C-methyl-D-erythritol kinase</fullName>
    </alternativeName>
</protein>
<dbReference type="HOGENOM" id="CLU_053057_1_1_3"/>
<dbReference type="InterPro" id="IPR004424">
    <property type="entry name" value="IspE"/>
</dbReference>
<evidence type="ECO:0000256" key="5">
    <source>
        <dbReference type="ARBA" id="ARBA00022741"/>
    </source>
</evidence>
<keyword evidence="9" id="KW-0414">Isoprene biosynthesis</keyword>
<evidence type="ECO:0000256" key="3">
    <source>
        <dbReference type="ARBA" id="ARBA00017473"/>
    </source>
</evidence>
<dbReference type="SUPFAM" id="SSF55060">
    <property type="entry name" value="GHMP Kinase, C-terminal domain"/>
    <property type="match status" value="1"/>
</dbReference>
<evidence type="ECO:0000256" key="9">
    <source>
        <dbReference type="HAMAP-Rule" id="MF_00061"/>
    </source>
</evidence>
<organism evidence="12 13">
    <name type="scientific">Crocosphaera subtropica (strain ATCC 51142 / BH68)</name>
    <name type="common">Cyanothece sp. (strain ATCC 51142)</name>
    <dbReference type="NCBI Taxonomy" id="43989"/>
    <lineage>
        <taxon>Bacteria</taxon>
        <taxon>Bacillati</taxon>
        <taxon>Cyanobacteriota</taxon>
        <taxon>Cyanophyceae</taxon>
        <taxon>Oscillatoriophycideae</taxon>
        <taxon>Chroococcales</taxon>
        <taxon>Aphanothecaceae</taxon>
        <taxon>Crocosphaera</taxon>
        <taxon>Crocosphaera subtropica</taxon>
    </lineage>
</organism>
<dbReference type="EC" id="2.7.1.148" evidence="2 9"/>
<feature type="active site" evidence="9">
    <location>
        <position position="164"/>
    </location>
</feature>
<feature type="active site" evidence="9">
    <location>
        <position position="34"/>
    </location>
</feature>
<comment type="similarity">
    <text evidence="1 9">Belongs to the GHMP kinase family. IspE subfamily.</text>
</comment>
<sequence>MTERSFGAISEPLKLLIVNLEIIMRTYRLIAPAKINLYLEIIGDRPDGYHELVMILQSIELGDQIEIRSNGTQTINLHCNHPLVPRNQTNISYRAAQLMVDQFPERFANYGGVDITIDKQIPVAAGLAGGSTDGAAVLLGLNLLWELGLTIPQLQSLGEKLGSDVPFCVRGGTAIATGRGEKLDPIQDLDSLWVVLAKYNNLSVSTPWAYKTYKQQFGHTYINDLTGIQSRSSQLHSGSFVQAISDKDGKKIGQLLQNDLEKVVLPEYPQVAQLKEILQQAGGLGTMMSGSGPTIFTLCQSQSEAETIKKTARQAIQDPNLEFWVTQLSSNGIQVI</sequence>
<dbReference type="PANTHER" id="PTHR43527">
    <property type="entry name" value="4-DIPHOSPHOCYTIDYL-2-C-METHYL-D-ERYTHRITOL KINASE, CHLOROPLASTIC"/>
    <property type="match status" value="1"/>
</dbReference>
<evidence type="ECO:0000256" key="7">
    <source>
        <dbReference type="ARBA" id="ARBA00022840"/>
    </source>
</evidence>
<keyword evidence="5 9" id="KW-0547">Nucleotide-binding</keyword>
<dbReference type="InterPro" id="IPR014721">
    <property type="entry name" value="Ribsml_uS5_D2-typ_fold_subgr"/>
</dbReference>
<dbReference type="HAMAP" id="MF_00061">
    <property type="entry name" value="IspE"/>
    <property type="match status" value="1"/>
</dbReference>
<dbReference type="GO" id="GO:0050515">
    <property type="term" value="F:4-(cytidine 5'-diphospho)-2-C-methyl-D-erythritol kinase activity"/>
    <property type="evidence" value="ECO:0007669"/>
    <property type="project" value="UniProtKB-UniRule"/>
</dbReference>
<evidence type="ECO:0000313" key="13">
    <source>
        <dbReference type="Proteomes" id="UP000001203"/>
    </source>
</evidence>
<dbReference type="GO" id="GO:0019288">
    <property type="term" value="P:isopentenyl diphosphate biosynthetic process, methylerythritol 4-phosphate pathway"/>
    <property type="evidence" value="ECO:0007669"/>
    <property type="project" value="UniProtKB-UniRule"/>
</dbReference>
<reference evidence="12 13" key="1">
    <citation type="journal article" date="2008" name="Proc. Natl. Acad. Sci. U.S.A.">
        <title>The genome of Cyanothece 51142, a unicellular diazotrophic cyanobacterium important in the marine nitrogen cycle.</title>
        <authorList>
            <person name="Welsh E.A."/>
            <person name="Liberton M."/>
            <person name="Stoeckel J."/>
            <person name="Loh T."/>
            <person name="Elvitigala T."/>
            <person name="Wang C."/>
            <person name="Wollam A."/>
            <person name="Fulton R.S."/>
            <person name="Clifton S.W."/>
            <person name="Jacobs J.M."/>
            <person name="Aurora R."/>
            <person name="Ghosh B.K."/>
            <person name="Sherman L.A."/>
            <person name="Smith R.D."/>
            <person name="Wilson R.K."/>
            <person name="Pakrasi H.B."/>
        </authorList>
    </citation>
    <scope>NUCLEOTIDE SEQUENCE [LARGE SCALE GENOMIC DNA]</scope>
    <source>
        <strain evidence="13">ATCC 51142 / BH68</strain>
    </source>
</reference>
<dbReference type="PIRSF" id="PIRSF010376">
    <property type="entry name" value="IspE"/>
    <property type="match status" value="1"/>
</dbReference>